<evidence type="ECO:0000259" key="16">
    <source>
        <dbReference type="PROSITE" id="PS01180"/>
    </source>
</evidence>
<accession>A0A3S1BWJ6</accession>
<dbReference type="SMART" id="SM00612">
    <property type="entry name" value="Kelch"/>
    <property type="match status" value="2"/>
</dbReference>
<evidence type="ECO:0000256" key="12">
    <source>
        <dbReference type="PROSITE-ProRule" id="PRU00059"/>
    </source>
</evidence>
<dbReference type="CDD" id="cd00041">
    <property type="entry name" value="CUB"/>
    <property type="match status" value="1"/>
</dbReference>
<dbReference type="Proteomes" id="UP000271974">
    <property type="component" value="Unassembled WGS sequence"/>
</dbReference>
<evidence type="ECO:0000256" key="9">
    <source>
        <dbReference type="ARBA" id="ARBA00023157"/>
    </source>
</evidence>
<sequence length="1192" mass="134566">MAKQTIVGPSNHRRRQTNQCHLEIISKHNCLKFTISTLFIYMTIASVAVSSSDPNVCSNCDQGNCIDGTCVCFQGFRGSNCNECYGRVRLQSGKSGIIYDGAANYEKDLTCSWLLDAGEDGMRVQFEFNSFSTECTWDHIYIHNGDSSFAPLVGAFSGHMGNASLKPHLKFKLNGRYVFIHLYSDAAYTLPGFNISYWFDDCDLECSDNAVCNNSICECKPGWSGQHCENFDEGCLFDCSQNGTCRQGKCQCDAGYRGWLFFIYKSFYLKTIWMVRNKLHALHSNTNVMLLFFFFRYILANKTWMKVKESESGSNPWPRYSHTVVFHRGYFYLFGGVSKGEVKADLWAFDVSTKAWSELIQSPRDVAGHTSHVVNSKMVVIFGYSSNYSYSNKVMEYNFATGKWTVVETTGALILGGYGHASVYDSQRDKIYISGGYYSRSSSTYNLTDRLYQYDPIKKDWFILNNSRSPRYLHSATMINGLMVTFGGSMHNNSQSVKRAKCSDSDFMVYDRGKILWRQRFSAIIARIVLFLKNICNSFSEIYIFGGFNSVLKNDLYRILPGNCSFYMEKEKCEQSLPGVKCAWNAGHCEMVQQGQKKCDHQDLNAQCSGYNTCTSCLSSSLCLWCNNACTSTRADPENCSKDLRLKINASWKCYIIVVEKLEEAMKFKVLFFFLLPEYTKELHTMSQGCDLPCSAYSACSNCTEAQCMWCSNPRQCIDTNSYVASFHYGQCMDWTTSKDTCKGWCHKKSDCNQQKSCTECQANPKCGWCNDRANTGVGLCFDGSMTGPISQTTYGYTVDTSICPSERWFFNECPKCQCNGHSTCNNGTSICKSCDPPTTGPQCQFCSNGYYGKPHHGASCKACFCNNQADTCDHVTGACFCRTRGVIGMNCSSCDEKNKYTGNPKNGGTCYYGLNTDYQYTFNLSKPEDQNYTTINFLNTPTSSDRDVDFTLNCSTQAFINITYKSKSFPGETEYVSGRLCDYFRTKFEHKKYAFGGNENTTFMVYVYDFKTPFLLQISFSQFPKIDLVNFFVIFFSCFLALILLVAAVWKIKHKLESYRRGRRLEVEMQQMARRPFSTIAVEIEKKSSPAVADRKDHLDSVLRRRKKQMGSKPSSIAIEPLKDNKAAILTLLIQLPTGNSDFAPSGNSGLAVGSALVSIGSNRKQSLEHIKGDRPKIRKTLNYNHPDVCA</sequence>
<dbReference type="InterPro" id="IPR035914">
    <property type="entry name" value="Sperma_CUB_dom_sf"/>
</dbReference>
<dbReference type="InterPro" id="IPR002165">
    <property type="entry name" value="Plexin_repeat"/>
</dbReference>
<evidence type="ECO:0000256" key="15">
    <source>
        <dbReference type="SAM" id="Phobius"/>
    </source>
</evidence>
<dbReference type="SMART" id="SM00180">
    <property type="entry name" value="EGF_Lam"/>
    <property type="match status" value="2"/>
</dbReference>
<dbReference type="PROSITE" id="PS01248">
    <property type="entry name" value="EGF_LAM_1"/>
    <property type="match status" value="1"/>
</dbReference>
<organism evidence="19 20">
    <name type="scientific">Elysia chlorotica</name>
    <name type="common">Eastern emerald elysia</name>
    <name type="synonym">Sea slug</name>
    <dbReference type="NCBI Taxonomy" id="188477"/>
    <lineage>
        <taxon>Eukaryota</taxon>
        <taxon>Metazoa</taxon>
        <taxon>Spiralia</taxon>
        <taxon>Lophotrochozoa</taxon>
        <taxon>Mollusca</taxon>
        <taxon>Gastropoda</taxon>
        <taxon>Heterobranchia</taxon>
        <taxon>Euthyneura</taxon>
        <taxon>Panpulmonata</taxon>
        <taxon>Sacoglossa</taxon>
        <taxon>Placobranchoidea</taxon>
        <taxon>Plakobranchidae</taxon>
        <taxon>Elysia</taxon>
    </lineage>
</organism>
<proteinExistence type="predicted"/>
<gene>
    <name evidence="19" type="ORF">EGW08_001744</name>
</gene>
<evidence type="ECO:0000256" key="10">
    <source>
        <dbReference type="ARBA" id="ARBA00023180"/>
    </source>
</evidence>
<keyword evidence="11 14" id="KW-0424">Laminin EGF-like domain</keyword>
<evidence type="ECO:0000259" key="18">
    <source>
        <dbReference type="PROSITE" id="PS50027"/>
    </source>
</evidence>
<dbReference type="PROSITE" id="PS50026">
    <property type="entry name" value="EGF_3"/>
    <property type="match status" value="1"/>
</dbReference>
<evidence type="ECO:0000256" key="11">
    <source>
        <dbReference type="ARBA" id="ARBA00023292"/>
    </source>
</evidence>
<dbReference type="InterPro" id="IPR056863">
    <property type="entry name" value="LMN_ATRN_NET-like_EGF"/>
</dbReference>
<evidence type="ECO:0000313" key="19">
    <source>
        <dbReference type="EMBL" id="RUS90476.1"/>
    </source>
</evidence>
<dbReference type="AlphaFoldDB" id="A0A3S1BWJ6"/>
<dbReference type="Pfam" id="PF01437">
    <property type="entry name" value="PSI"/>
    <property type="match status" value="1"/>
</dbReference>
<dbReference type="InterPro" id="IPR051568">
    <property type="entry name" value="LZTR1/Attractin"/>
</dbReference>
<dbReference type="PROSITE" id="PS00022">
    <property type="entry name" value="EGF_1"/>
    <property type="match status" value="1"/>
</dbReference>
<keyword evidence="9 13" id="KW-1015">Disulfide bond</keyword>
<feature type="domain" description="CUB" evidence="16">
    <location>
        <begin position="84"/>
        <end position="200"/>
    </location>
</feature>
<dbReference type="InterPro" id="IPR056732">
    <property type="entry name" value="GBD_ATRN"/>
</dbReference>
<dbReference type="PANTHER" id="PTHR46376:SF2">
    <property type="entry name" value="DISTRACTED, ISOFORM B"/>
    <property type="match status" value="1"/>
</dbReference>
<dbReference type="InterPro" id="IPR000859">
    <property type="entry name" value="CUB_dom"/>
</dbReference>
<evidence type="ECO:0000256" key="8">
    <source>
        <dbReference type="ARBA" id="ARBA00023136"/>
    </source>
</evidence>
<keyword evidence="4 15" id="KW-0812">Transmembrane</keyword>
<dbReference type="SUPFAM" id="SSF57196">
    <property type="entry name" value="EGF/Laminin"/>
    <property type="match status" value="1"/>
</dbReference>
<feature type="disulfide bond" evidence="13">
    <location>
        <begin position="219"/>
        <end position="228"/>
    </location>
</feature>
<evidence type="ECO:0000259" key="17">
    <source>
        <dbReference type="PROSITE" id="PS50026"/>
    </source>
</evidence>
<feature type="disulfide bond" evidence="14">
    <location>
        <begin position="835"/>
        <end position="844"/>
    </location>
</feature>
<protein>
    <recommendedName>
        <fullName evidence="21">CUB domain-containing protein</fullName>
    </recommendedName>
</protein>
<reference evidence="19 20" key="1">
    <citation type="submission" date="2019-01" db="EMBL/GenBank/DDBJ databases">
        <title>A draft genome assembly of the solar-powered sea slug Elysia chlorotica.</title>
        <authorList>
            <person name="Cai H."/>
            <person name="Li Q."/>
            <person name="Fang X."/>
            <person name="Li J."/>
            <person name="Curtis N.E."/>
            <person name="Altenburger A."/>
            <person name="Shibata T."/>
            <person name="Feng M."/>
            <person name="Maeda T."/>
            <person name="Schwartz J.A."/>
            <person name="Shigenobu S."/>
            <person name="Lundholm N."/>
            <person name="Nishiyama T."/>
            <person name="Yang H."/>
            <person name="Hasebe M."/>
            <person name="Li S."/>
            <person name="Pierce S.K."/>
            <person name="Wang J."/>
        </authorList>
    </citation>
    <scope>NUCLEOTIDE SEQUENCE [LARGE SCALE GENOMIC DNA]</scope>
    <source>
        <strain evidence="19">EC2010</strain>
        <tissue evidence="19">Whole organism of an adult</tissue>
    </source>
</reference>
<name>A0A3S1BWJ6_ELYCH</name>
<dbReference type="SMART" id="SM00181">
    <property type="entry name" value="EGF"/>
    <property type="match status" value="4"/>
</dbReference>
<keyword evidence="10" id="KW-0325">Glycoprotein</keyword>
<dbReference type="SMART" id="SM00042">
    <property type="entry name" value="CUB"/>
    <property type="match status" value="1"/>
</dbReference>
<dbReference type="PROSITE" id="PS01180">
    <property type="entry name" value="CUB"/>
    <property type="match status" value="1"/>
</dbReference>
<keyword evidence="2" id="KW-0880">Kelch repeat</keyword>
<feature type="domain" description="Laminin EGF-like" evidence="18">
    <location>
        <begin position="817"/>
        <end position="863"/>
    </location>
</feature>
<dbReference type="Pfam" id="PF24973">
    <property type="entry name" value="EGF_LMN_ATRN"/>
    <property type="match status" value="1"/>
</dbReference>
<dbReference type="InterPro" id="IPR015915">
    <property type="entry name" value="Kelch-typ_b-propeller"/>
</dbReference>
<evidence type="ECO:0000256" key="13">
    <source>
        <dbReference type="PROSITE-ProRule" id="PRU00076"/>
    </source>
</evidence>
<feature type="transmembrane region" description="Helical" evidence="15">
    <location>
        <begin position="1029"/>
        <end position="1051"/>
    </location>
</feature>
<dbReference type="CDD" id="cd00055">
    <property type="entry name" value="EGF_Lam"/>
    <property type="match status" value="2"/>
</dbReference>
<evidence type="ECO:0000256" key="4">
    <source>
        <dbReference type="ARBA" id="ARBA00022692"/>
    </source>
</evidence>
<dbReference type="SUPFAM" id="SSF117281">
    <property type="entry name" value="Kelch motif"/>
    <property type="match status" value="1"/>
</dbReference>
<evidence type="ECO:0000256" key="7">
    <source>
        <dbReference type="ARBA" id="ARBA00022989"/>
    </source>
</evidence>
<dbReference type="InterPro" id="IPR056737">
    <property type="entry name" value="Beta-prop_ATRN-MKLN-like"/>
</dbReference>
<dbReference type="Gene3D" id="2.10.25.10">
    <property type="entry name" value="Laminin"/>
    <property type="match status" value="2"/>
</dbReference>
<evidence type="ECO:0000313" key="20">
    <source>
        <dbReference type="Proteomes" id="UP000271974"/>
    </source>
</evidence>
<keyword evidence="8 15" id="KW-0472">Membrane</keyword>
<keyword evidence="5" id="KW-0732">Signal</keyword>
<dbReference type="SUPFAM" id="SSF49854">
    <property type="entry name" value="Spermadhesin, CUB domain"/>
    <property type="match status" value="1"/>
</dbReference>
<dbReference type="InterPro" id="IPR016201">
    <property type="entry name" value="PSI"/>
</dbReference>
<evidence type="ECO:0008006" key="21">
    <source>
        <dbReference type="Google" id="ProtNLM"/>
    </source>
</evidence>
<keyword evidence="6" id="KW-0677">Repeat</keyword>
<evidence type="ECO:0000256" key="3">
    <source>
        <dbReference type="ARBA" id="ARBA00022536"/>
    </source>
</evidence>
<feature type="disulfide bond" evidence="13">
    <location>
        <begin position="202"/>
        <end position="212"/>
    </location>
</feature>
<keyword evidence="7 15" id="KW-1133">Transmembrane helix</keyword>
<dbReference type="Gene3D" id="2.120.10.80">
    <property type="entry name" value="Kelch-type beta propeller"/>
    <property type="match status" value="2"/>
</dbReference>
<dbReference type="InterPro" id="IPR002049">
    <property type="entry name" value="LE_dom"/>
</dbReference>
<dbReference type="STRING" id="188477.A0A3S1BWJ6"/>
<feature type="disulfide bond" evidence="14">
    <location>
        <begin position="847"/>
        <end position="861"/>
    </location>
</feature>
<dbReference type="GO" id="GO:0016020">
    <property type="term" value="C:membrane"/>
    <property type="evidence" value="ECO:0007669"/>
    <property type="project" value="UniProtKB-SubCell"/>
</dbReference>
<dbReference type="Gene3D" id="2.60.120.290">
    <property type="entry name" value="Spermadhesin, CUB domain"/>
    <property type="match status" value="1"/>
</dbReference>
<dbReference type="EMBL" id="RQTK01000031">
    <property type="protein sequence ID" value="RUS90476.1"/>
    <property type="molecule type" value="Genomic_DNA"/>
</dbReference>
<dbReference type="InterPro" id="IPR006652">
    <property type="entry name" value="Kelch_1"/>
</dbReference>
<comment type="caution">
    <text evidence="19">The sequence shown here is derived from an EMBL/GenBank/DDBJ whole genome shotgun (WGS) entry which is preliminary data.</text>
</comment>
<dbReference type="PANTHER" id="PTHR46376">
    <property type="entry name" value="LEUCINE-ZIPPER-LIKE TRANSCRIPTIONAL REGULATOR 1"/>
    <property type="match status" value="1"/>
</dbReference>
<keyword evidence="3 13" id="KW-0245">EGF-like domain</keyword>
<dbReference type="InterPro" id="IPR000742">
    <property type="entry name" value="EGF"/>
</dbReference>
<dbReference type="CDD" id="cd00054">
    <property type="entry name" value="EGF_CA"/>
    <property type="match status" value="1"/>
</dbReference>
<dbReference type="GO" id="GO:0005794">
    <property type="term" value="C:Golgi apparatus"/>
    <property type="evidence" value="ECO:0007669"/>
    <property type="project" value="TreeGrafter"/>
</dbReference>
<keyword evidence="20" id="KW-1185">Reference proteome</keyword>
<dbReference type="Pfam" id="PF24972">
    <property type="entry name" value="GBD_ATRN"/>
    <property type="match status" value="1"/>
</dbReference>
<dbReference type="Pfam" id="PF24981">
    <property type="entry name" value="Beta-prop_ATRN-LZTR1"/>
    <property type="match status" value="1"/>
</dbReference>
<evidence type="ECO:0000256" key="14">
    <source>
        <dbReference type="PROSITE-ProRule" id="PRU00460"/>
    </source>
</evidence>
<evidence type="ECO:0000256" key="5">
    <source>
        <dbReference type="ARBA" id="ARBA00022729"/>
    </source>
</evidence>
<evidence type="ECO:0000256" key="1">
    <source>
        <dbReference type="ARBA" id="ARBA00004167"/>
    </source>
</evidence>
<evidence type="ECO:0000256" key="2">
    <source>
        <dbReference type="ARBA" id="ARBA00022441"/>
    </source>
</evidence>
<dbReference type="PROSITE" id="PS50027">
    <property type="entry name" value="EGF_LAM_2"/>
    <property type="match status" value="1"/>
</dbReference>
<comment type="subcellular location">
    <subcellularLocation>
        <location evidence="1">Membrane</location>
        <topology evidence="1">Single-pass membrane protein</topology>
    </subcellularLocation>
</comment>
<comment type="caution">
    <text evidence="13">Lacks conserved residue(s) required for the propagation of feature annotation.</text>
</comment>
<dbReference type="SMART" id="SM00423">
    <property type="entry name" value="PSI"/>
    <property type="match status" value="3"/>
</dbReference>
<dbReference type="OrthoDB" id="9998912at2759"/>
<evidence type="ECO:0000256" key="6">
    <source>
        <dbReference type="ARBA" id="ARBA00022737"/>
    </source>
</evidence>
<feature type="domain" description="EGF-like" evidence="17">
    <location>
        <begin position="198"/>
        <end position="229"/>
    </location>
</feature>
<dbReference type="PROSITE" id="PS01186">
    <property type="entry name" value="EGF_2"/>
    <property type="match status" value="1"/>
</dbReference>
<feature type="disulfide bond" evidence="12">
    <location>
        <begin position="84"/>
        <end position="111"/>
    </location>
</feature>